<reference evidence="1 2" key="1">
    <citation type="submission" date="2020-01" db="EMBL/GenBank/DDBJ databases">
        <title>Muriicola jejuensis KCTC 22299.</title>
        <authorList>
            <person name="Wang G."/>
        </authorList>
    </citation>
    <scope>NUCLEOTIDE SEQUENCE [LARGE SCALE GENOMIC DNA]</scope>
    <source>
        <strain evidence="1 2">KCTC 22299</strain>
    </source>
</reference>
<protein>
    <submittedName>
        <fullName evidence="1">Uncharacterized protein</fullName>
    </submittedName>
</protein>
<organism evidence="1 2">
    <name type="scientific">Muriicola jejuensis</name>
    <dbReference type="NCBI Taxonomy" id="504488"/>
    <lineage>
        <taxon>Bacteria</taxon>
        <taxon>Pseudomonadati</taxon>
        <taxon>Bacteroidota</taxon>
        <taxon>Flavobacteriia</taxon>
        <taxon>Flavobacteriales</taxon>
        <taxon>Flavobacteriaceae</taxon>
        <taxon>Muriicola</taxon>
    </lineage>
</organism>
<proteinExistence type="predicted"/>
<accession>A0A6P0UFG8</accession>
<name>A0A6P0UFG8_9FLAO</name>
<dbReference type="Proteomes" id="UP000468443">
    <property type="component" value="Unassembled WGS sequence"/>
</dbReference>
<gene>
    <name evidence="1" type="ORF">GWK09_12580</name>
</gene>
<evidence type="ECO:0000313" key="1">
    <source>
        <dbReference type="EMBL" id="NER11362.1"/>
    </source>
</evidence>
<keyword evidence="2" id="KW-1185">Reference proteome</keyword>
<comment type="caution">
    <text evidence="1">The sequence shown here is derived from an EMBL/GenBank/DDBJ whole genome shotgun (WGS) entry which is preliminary data.</text>
</comment>
<dbReference type="RefSeq" id="WP_163693816.1">
    <property type="nucleotide sequence ID" value="NZ_FXTW01000003.1"/>
</dbReference>
<dbReference type="EMBL" id="JAABOP010000004">
    <property type="protein sequence ID" value="NER11362.1"/>
    <property type="molecule type" value="Genomic_DNA"/>
</dbReference>
<sequence>MKKWIKRIAGVVAFLVVIFGGIYSLYFNDPVPAGSSPEQADALAREMLEALNVEAYRETRYLDWSYRGGRNRYHWDKLMGKVEMRWGNFWGRIDLVSPDKSEIEEEGVPVKGERLKQLTQKAISYFNNDSFWLVAPFKVFDKGTKRSIVQRPDGSPGLLVTYTQGGDTPGDSYLWELNEENFPVSYRMWVQILPLKGLSATWDGWERMESGVWLPQYHEIGPITLDLGKVSASR</sequence>
<evidence type="ECO:0000313" key="2">
    <source>
        <dbReference type="Proteomes" id="UP000468443"/>
    </source>
</evidence>
<dbReference type="AlphaFoldDB" id="A0A6P0UFG8"/>